<gene>
    <name evidence="1" type="ORF">ACHHYP_00898</name>
</gene>
<evidence type="ECO:0000313" key="1">
    <source>
        <dbReference type="EMBL" id="OQR94847.1"/>
    </source>
</evidence>
<dbReference type="Proteomes" id="UP000243579">
    <property type="component" value="Unassembled WGS sequence"/>
</dbReference>
<accession>A0A1V9ZAA0</accession>
<proteinExistence type="predicted"/>
<name>A0A1V9ZAA0_ACHHY</name>
<comment type="caution">
    <text evidence="1">The sequence shown here is derived from an EMBL/GenBank/DDBJ whole genome shotgun (WGS) entry which is preliminary data.</text>
</comment>
<dbReference type="OrthoDB" id="91404at2759"/>
<protein>
    <submittedName>
        <fullName evidence="1">Uncharacterized protein</fullName>
    </submittedName>
</protein>
<dbReference type="AlphaFoldDB" id="A0A1V9ZAA0"/>
<reference evidence="1 2" key="1">
    <citation type="journal article" date="2014" name="Genome Biol. Evol.">
        <title>The secreted proteins of Achlya hypogyna and Thraustotheca clavata identify the ancestral oomycete secretome and reveal gene acquisitions by horizontal gene transfer.</title>
        <authorList>
            <person name="Misner I."/>
            <person name="Blouin N."/>
            <person name="Leonard G."/>
            <person name="Richards T.A."/>
            <person name="Lane C.E."/>
        </authorList>
    </citation>
    <scope>NUCLEOTIDE SEQUENCE [LARGE SCALE GENOMIC DNA]</scope>
    <source>
        <strain evidence="1 2">ATCC 48635</strain>
    </source>
</reference>
<dbReference type="EMBL" id="JNBR01000349">
    <property type="protein sequence ID" value="OQR94847.1"/>
    <property type="molecule type" value="Genomic_DNA"/>
</dbReference>
<evidence type="ECO:0000313" key="2">
    <source>
        <dbReference type="Proteomes" id="UP000243579"/>
    </source>
</evidence>
<organism evidence="1 2">
    <name type="scientific">Achlya hypogyna</name>
    <name type="common">Oomycete</name>
    <name type="synonym">Protoachlya hypogyna</name>
    <dbReference type="NCBI Taxonomy" id="1202772"/>
    <lineage>
        <taxon>Eukaryota</taxon>
        <taxon>Sar</taxon>
        <taxon>Stramenopiles</taxon>
        <taxon>Oomycota</taxon>
        <taxon>Saprolegniomycetes</taxon>
        <taxon>Saprolegniales</taxon>
        <taxon>Achlyaceae</taxon>
        <taxon>Achlya</taxon>
    </lineage>
</organism>
<sequence length="198" mass="21953">MERVQVYLTVALDGSAVQKLFGALGFPRGSWYRVLSVDVLADKTTQVVVSANTEASRFLCSRFQKGVKHIFASQVVVVRAQKFVALPPSMLKVLPPTAHESYLDRDYVVSLLDILGDEIVAVREQYEHHMESGQVSVEGMVRILGGASSVALVERMLRDMTLTNTVALSGPPRSPSVPCLAFNDVLSVYVMYHRHYVR</sequence>
<keyword evidence="2" id="KW-1185">Reference proteome</keyword>